<dbReference type="eggNOG" id="arCOG01799">
    <property type="taxonomic scope" value="Archaea"/>
</dbReference>
<reference evidence="1 2" key="1">
    <citation type="journal article" date="2011" name="J. Bacteriol.">
        <title>Complete genome sequence of the obligate piezophilic hyperthermophilic archaeon Pyrococcus yayanosii CH1.</title>
        <authorList>
            <person name="Jun X."/>
            <person name="Lupeng L."/>
            <person name="Minjuan X."/>
            <person name="Oger P."/>
            <person name="Fengping W."/>
            <person name="Jebbar M."/>
            <person name="Xiang X."/>
        </authorList>
    </citation>
    <scope>NUCLEOTIDE SEQUENCE [LARGE SCALE GENOMIC DNA]</scope>
    <source>
        <strain evidence="2">CH1 / JCM 16557</strain>
    </source>
</reference>
<dbReference type="AlphaFoldDB" id="F8AFP4"/>
<dbReference type="GeneID" id="10837919"/>
<dbReference type="EMBL" id="CP002779">
    <property type="protein sequence ID" value="AEH25019.1"/>
    <property type="molecule type" value="Genomic_DNA"/>
</dbReference>
<dbReference type="KEGG" id="pya:PYCH_13470"/>
<dbReference type="PROSITE" id="PS51257">
    <property type="entry name" value="PROKAR_LIPOPROTEIN"/>
    <property type="match status" value="1"/>
</dbReference>
<name>F8AFP4_PYRYC</name>
<accession>F8AFP4</accession>
<dbReference type="Proteomes" id="UP000008386">
    <property type="component" value="Chromosome"/>
</dbReference>
<dbReference type="HOGENOM" id="CLU_1096755_0_0_2"/>
<dbReference type="OrthoDB" id="97983at2157"/>
<keyword evidence="2" id="KW-1185">Reference proteome</keyword>
<evidence type="ECO:0008006" key="3">
    <source>
        <dbReference type="Google" id="ProtNLM"/>
    </source>
</evidence>
<dbReference type="RefSeq" id="WP_013906075.1">
    <property type="nucleotide sequence ID" value="NC_015680.1"/>
</dbReference>
<proteinExistence type="predicted"/>
<sequence>MRKILVFVILTVFVCGCVSNGSNTGETNSSEGTWTLYIISGNSVKELSLEDPKKLGLTDMPVPDLALGRTVHWEGIPPQKLGKGDVINFISENGEIVSVPSNVSMVLALYRDGEPVNGTVRLITSLSFGCKCHWIDRIKVVEFLNESSALHIYGMVENELYLSPRTLGIFEGIDYIVKHEKSKAGLKDIINLADPWPEAKEVTFVTSRGEKTFRLSDVIEKNPTIEFENGFCVPELNICGIKGIRIGGD</sequence>
<dbReference type="STRING" id="529709.PYCH_13470"/>
<gene>
    <name evidence="1" type="ordered locus">PYCH_13470</name>
</gene>
<evidence type="ECO:0000313" key="2">
    <source>
        <dbReference type="Proteomes" id="UP000008386"/>
    </source>
</evidence>
<evidence type="ECO:0000313" key="1">
    <source>
        <dbReference type="EMBL" id="AEH25019.1"/>
    </source>
</evidence>
<organism evidence="1 2">
    <name type="scientific">Pyrococcus yayanosii (strain CH1 / JCM 16557)</name>
    <dbReference type="NCBI Taxonomy" id="529709"/>
    <lineage>
        <taxon>Archaea</taxon>
        <taxon>Methanobacteriati</taxon>
        <taxon>Methanobacteriota</taxon>
        <taxon>Thermococci</taxon>
        <taxon>Thermococcales</taxon>
        <taxon>Thermococcaceae</taxon>
        <taxon>Pyrococcus</taxon>
    </lineage>
</organism>
<protein>
    <recommendedName>
        <fullName evidence="3">Lipoprotein</fullName>
    </recommendedName>
</protein>